<keyword evidence="3" id="KW-1185">Reference proteome</keyword>
<comment type="caution">
    <text evidence="2">The sequence shown here is derived from an EMBL/GenBank/DDBJ whole genome shotgun (WGS) entry which is preliminary data.</text>
</comment>
<organism evidence="2 3">
    <name type="scientific">Paramecium primaurelia</name>
    <dbReference type="NCBI Taxonomy" id="5886"/>
    <lineage>
        <taxon>Eukaryota</taxon>
        <taxon>Sar</taxon>
        <taxon>Alveolata</taxon>
        <taxon>Ciliophora</taxon>
        <taxon>Intramacronucleata</taxon>
        <taxon>Oligohymenophorea</taxon>
        <taxon>Peniculida</taxon>
        <taxon>Parameciidae</taxon>
        <taxon>Paramecium</taxon>
    </lineage>
</organism>
<protein>
    <recommendedName>
        <fullName evidence="4">Transmembrane protein</fullName>
    </recommendedName>
</protein>
<accession>A0A8S1QRB5</accession>
<dbReference type="Proteomes" id="UP000688137">
    <property type="component" value="Unassembled WGS sequence"/>
</dbReference>
<gene>
    <name evidence="2" type="ORF">PPRIM_AZ9-3.1.T1890012</name>
</gene>
<reference evidence="2" key="1">
    <citation type="submission" date="2021-01" db="EMBL/GenBank/DDBJ databases">
        <authorList>
            <consortium name="Genoscope - CEA"/>
            <person name="William W."/>
        </authorList>
    </citation>
    <scope>NUCLEOTIDE SEQUENCE</scope>
</reference>
<keyword evidence="1" id="KW-0812">Transmembrane</keyword>
<feature type="transmembrane region" description="Helical" evidence="1">
    <location>
        <begin position="183"/>
        <end position="203"/>
    </location>
</feature>
<evidence type="ECO:0000313" key="2">
    <source>
        <dbReference type="EMBL" id="CAD8117137.1"/>
    </source>
</evidence>
<feature type="transmembrane region" description="Helical" evidence="1">
    <location>
        <begin position="96"/>
        <end position="114"/>
    </location>
</feature>
<evidence type="ECO:0008006" key="4">
    <source>
        <dbReference type="Google" id="ProtNLM"/>
    </source>
</evidence>
<proteinExistence type="predicted"/>
<dbReference type="EMBL" id="CAJJDM010000198">
    <property type="protein sequence ID" value="CAD8117137.1"/>
    <property type="molecule type" value="Genomic_DNA"/>
</dbReference>
<evidence type="ECO:0000256" key="1">
    <source>
        <dbReference type="SAM" id="Phobius"/>
    </source>
</evidence>
<feature type="transmembrane region" description="Helical" evidence="1">
    <location>
        <begin position="145"/>
        <end position="163"/>
    </location>
</feature>
<sequence length="298" mass="34525">MCILLVILFHHKNHKQIAMQEQKVVKCRCFMCQLYISFDEKQYFCQKIYADSVDEYCSQNPFANSNEGSCITGNTDWGELQQIFKMMMLGDLLMPLYHLASYTAITAAITQIVIQEKYYDARKILLILLVAKREIYVFMQPPYCFYQAILQFVLFMTVSQLILSQHIVKQEQIRKEKDVHRLVVLIVEMQFLSLYTNIQFVLLNKKHILHILQKDIKKIITLNIAIIILKTLQILDVHILTKEVQGNKLSACQCAIFTTGVCTYFSGYTYIVVGACNSCTGQTIKTIVSDWAQQKNIE</sequence>
<keyword evidence="1" id="KW-0472">Membrane</keyword>
<keyword evidence="1" id="KW-1133">Transmembrane helix</keyword>
<evidence type="ECO:0000313" key="3">
    <source>
        <dbReference type="Proteomes" id="UP000688137"/>
    </source>
</evidence>
<name>A0A8S1QRB5_PARPR</name>
<dbReference type="AlphaFoldDB" id="A0A8S1QRB5"/>